<dbReference type="FunFam" id="3.40.30.10:FF:000197">
    <property type="entry name" value="Glutathione S-transferase U10"/>
    <property type="match status" value="1"/>
</dbReference>
<evidence type="ECO:0000259" key="6">
    <source>
        <dbReference type="PROSITE" id="PS50404"/>
    </source>
</evidence>
<keyword evidence="2 5" id="KW-0808">Transferase</keyword>
<protein>
    <recommendedName>
        <fullName evidence="5">Glutathione S-transferase</fullName>
        <ecNumber evidence="5">2.5.1.18</ecNumber>
    </recommendedName>
</protein>
<dbReference type="CDD" id="cd03058">
    <property type="entry name" value="GST_N_Tau"/>
    <property type="match status" value="1"/>
</dbReference>
<comment type="subcellular location">
    <subcellularLocation>
        <location evidence="5">Cytoplasm</location>
        <location evidence="5">Cytosol</location>
    </subcellularLocation>
</comment>
<dbReference type="InterPro" id="IPR036249">
    <property type="entry name" value="Thioredoxin-like_sf"/>
</dbReference>
<proteinExistence type="inferred from homology"/>
<evidence type="ECO:0000256" key="3">
    <source>
        <dbReference type="ARBA" id="ARBA00025743"/>
    </source>
</evidence>
<dbReference type="AlphaFoldDB" id="A0A2N9J4Y9"/>
<dbReference type="SFLD" id="SFLDG01152">
    <property type="entry name" value="Main.3:_Omega-_and_Tau-like"/>
    <property type="match status" value="1"/>
</dbReference>
<dbReference type="Gene3D" id="3.40.30.10">
    <property type="entry name" value="Glutaredoxin"/>
    <property type="match status" value="1"/>
</dbReference>
<dbReference type="EMBL" id="OIVN01006371">
    <property type="protein sequence ID" value="SPD31665.1"/>
    <property type="molecule type" value="Genomic_DNA"/>
</dbReference>
<dbReference type="PANTHER" id="PTHR11260:SF711">
    <property type="entry name" value="GLUTATHIONE S-TRANSFERASE U9"/>
    <property type="match status" value="1"/>
</dbReference>
<comment type="catalytic activity">
    <reaction evidence="4 5">
        <text>RX + glutathione = an S-substituted glutathione + a halide anion + H(+)</text>
        <dbReference type="Rhea" id="RHEA:16437"/>
        <dbReference type="ChEBI" id="CHEBI:15378"/>
        <dbReference type="ChEBI" id="CHEBI:16042"/>
        <dbReference type="ChEBI" id="CHEBI:17792"/>
        <dbReference type="ChEBI" id="CHEBI:57925"/>
        <dbReference type="ChEBI" id="CHEBI:90779"/>
        <dbReference type="EC" id="2.5.1.18"/>
    </reaction>
</comment>
<evidence type="ECO:0000256" key="4">
    <source>
        <dbReference type="ARBA" id="ARBA00047960"/>
    </source>
</evidence>
<accession>A0A2N9J4Y9</accession>
<evidence type="ECO:0000259" key="7">
    <source>
        <dbReference type="PROSITE" id="PS50405"/>
    </source>
</evidence>
<dbReference type="SFLD" id="SFLDS00019">
    <property type="entry name" value="Glutathione_Transferase_(cytos"/>
    <property type="match status" value="1"/>
</dbReference>
<keyword evidence="5" id="KW-0963">Cytoplasm</keyword>
<dbReference type="InterPro" id="IPR045073">
    <property type="entry name" value="Omega/Tau-like"/>
</dbReference>
<evidence type="ECO:0000256" key="2">
    <source>
        <dbReference type="ARBA" id="ARBA00022679"/>
    </source>
</evidence>
<dbReference type="CDD" id="cd03185">
    <property type="entry name" value="GST_C_Tau"/>
    <property type="match status" value="1"/>
</dbReference>
<dbReference type="SUPFAM" id="SSF47616">
    <property type="entry name" value="GST C-terminal domain-like"/>
    <property type="match status" value="1"/>
</dbReference>
<name>A0A2N9J4Y9_FAGSY</name>
<dbReference type="InterPro" id="IPR010987">
    <property type="entry name" value="Glutathione-S-Trfase_C-like"/>
</dbReference>
<organism evidence="8">
    <name type="scientific">Fagus sylvatica</name>
    <name type="common">Beechnut</name>
    <dbReference type="NCBI Taxonomy" id="28930"/>
    <lineage>
        <taxon>Eukaryota</taxon>
        <taxon>Viridiplantae</taxon>
        <taxon>Streptophyta</taxon>
        <taxon>Embryophyta</taxon>
        <taxon>Tracheophyta</taxon>
        <taxon>Spermatophyta</taxon>
        <taxon>Magnoliopsida</taxon>
        <taxon>eudicotyledons</taxon>
        <taxon>Gunneridae</taxon>
        <taxon>Pentapetalae</taxon>
        <taxon>rosids</taxon>
        <taxon>fabids</taxon>
        <taxon>Fagales</taxon>
        <taxon>Fagaceae</taxon>
        <taxon>Fagus</taxon>
    </lineage>
</organism>
<dbReference type="Pfam" id="PF02798">
    <property type="entry name" value="GST_N"/>
    <property type="match status" value="1"/>
</dbReference>
<evidence type="ECO:0000256" key="5">
    <source>
        <dbReference type="RuleBase" id="RU369102"/>
    </source>
</evidence>
<dbReference type="Gene3D" id="1.20.1050.10">
    <property type="match status" value="1"/>
</dbReference>
<gene>
    <name evidence="8" type="ORF">FSB_LOCUS59547</name>
</gene>
<dbReference type="SFLD" id="SFLDG00358">
    <property type="entry name" value="Main_(cytGST)"/>
    <property type="match status" value="1"/>
</dbReference>
<dbReference type="GO" id="GO:0004364">
    <property type="term" value="F:glutathione transferase activity"/>
    <property type="evidence" value="ECO:0007669"/>
    <property type="project" value="UniProtKB-UniRule"/>
</dbReference>
<dbReference type="PROSITE" id="PS50404">
    <property type="entry name" value="GST_NTER"/>
    <property type="match status" value="1"/>
</dbReference>
<dbReference type="GO" id="GO:0006749">
    <property type="term" value="P:glutathione metabolic process"/>
    <property type="evidence" value="ECO:0007669"/>
    <property type="project" value="InterPro"/>
</dbReference>
<evidence type="ECO:0000313" key="8">
    <source>
        <dbReference type="EMBL" id="SPD31665.1"/>
    </source>
</evidence>
<keyword evidence="1" id="KW-0216">Detoxification</keyword>
<dbReference type="InterPro" id="IPR040079">
    <property type="entry name" value="Glutathione_S-Trfase"/>
</dbReference>
<dbReference type="GO" id="GO:0009407">
    <property type="term" value="P:toxin catabolic process"/>
    <property type="evidence" value="ECO:0007669"/>
    <property type="project" value="UniProtKB-ARBA"/>
</dbReference>
<dbReference type="PANTHER" id="PTHR11260">
    <property type="entry name" value="GLUTATHIONE S-TRANSFERASE, GST, SUPERFAMILY, GST DOMAIN CONTAINING"/>
    <property type="match status" value="1"/>
</dbReference>
<comment type="similarity">
    <text evidence="3">Belongs to the GST superfamily. Tau family.</text>
</comment>
<reference evidence="8" key="1">
    <citation type="submission" date="2018-02" db="EMBL/GenBank/DDBJ databases">
        <authorList>
            <person name="Cohen D.B."/>
            <person name="Kent A.D."/>
        </authorList>
    </citation>
    <scope>NUCLEOTIDE SEQUENCE</scope>
</reference>
<dbReference type="EC" id="2.5.1.18" evidence="5"/>
<dbReference type="PROSITE" id="PS50405">
    <property type="entry name" value="GST_CTER"/>
    <property type="match status" value="1"/>
</dbReference>
<feature type="domain" description="GST C-terminal" evidence="7">
    <location>
        <begin position="90"/>
        <end position="220"/>
    </location>
</feature>
<dbReference type="InterPro" id="IPR045074">
    <property type="entry name" value="GST_C_Tau"/>
</dbReference>
<dbReference type="InterPro" id="IPR004045">
    <property type="entry name" value="Glutathione_S-Trfase_N"/>
</dbReference>
<dbReference type="GO" id="GO:0005829">
    <property type="term" value="C:cytosol"/>
    <property type="evidence" value="ECO:0007669"/>
    <property type="project" value="UniProtKB-SubCell"/>
</dbReference>
<dbReference type="InterPro" id="IPR036282">
    <property type="entry name" value="Glutathione-S-Trfase_C_sf"/>
</dbReference>
<dbReference type="FunFam" id="1.20.1050.10:FF:000016">
    <property type="entry name" value="Glutathione S-transferase U9"/>
    <property type="match status" value="1"/>
</dbReference>
<evidence type="ECO:0000256" key="1">
    <source>
        <dbReference type="ARBA" id="ARBA00022575"/>
    </source>
</evidence>
<dbReference type="SUPFAM" id="SSF52833">
    <property type="entry name" value="Thioredoxin-like"/>
    <property type="match status" value="1"/>
</dbReference>
<sequence>MAEENKVKLLGFWVSPYVRRVELALKLKGIPYEYVEEDLKNKSSLLLKYNPVSKKVPVLVHNGKPLTESLVILEYIDETWKNGPPLLPQDPYKRAQIRFWASFVHQQLFETWLSVLKSDGEVQEKALKEVLEKLSALEEGIKNIFPEGIQIIEHENVGLLDIVMISVFGPYKVHEEVLGLKLIDPEKTPLLFSWLTALLEIPVVKDSLPPHEKLVGVLKFIRHNALNPTSA</sequence>
<comment type="function">
    <text evidence="5">Is involved in the conjugation of reduced glutathione to a wide number of exogenous and endogenous hydrophobic electrophiles.</text>
</comment>
<feature type="domain" description="GST N-terminal" evidence="6">
    <location>
        <begin position="5"/>
        <end position="84"/>
    </location>
</feature>